<dbReference type="GO" id="GO:0016301">
    <property type="term" value="F:kinase activity"/>
    <property type="evidence" value="ECO:0007669"/>
    <property type="project" value="UniProtKB-KW"/>
</dbReference>
<dbReference type="Pfam" id="PF00560">
    <property type="entry name" value="LRR_1"/>
    <property type="match status" value="2"/>
</dbReference>
<name>A0ABM3RHN5_SPIOL</name>
<keyword evidence="3" id="KW-0675">Receptor</keyword>
<organism evidence="2 3">
    <name type="scientific">Spinacia oleracea</name>
    <name type="common">Spinach</name>
    <dbReference type="NCBI Taxonomy" id="3562"/>
    <lineage>
        <taxon>Eukaryota</taxon>
        <taxon>Viridiplantae</taxon>
        <taxon>Streptophyta</taxon>
        <taxon>Embryophyta</taxon>
        <taxon>Tracheophyta</taxon>
        <taxon>Spermatophyta</taxon>
        <taxon>Magnoliopsida</taxon>
        <taxon>eudicotyledons</taxon>
        <taxon>Gunneridae</taxon>
        <taxon>Pentapetalae</taxon>
        <taxon>Caryophyllales</taxon>
        <taxon>Chenopodiaceae</taxon>
        <taxon>Chenopodioideae</taxon>
        <taxon>Anserineae</taxon>
        <taxon>Spinacia</taxon>
    </lineage>
</organism>
<keyword evidence="1" id="KW-0812">Transmembrane</keyword>
<proteinExistence type="predicted"/>
<dbReference type="InterPro" id="IPR050994">
    <property type="entry name" value="At_inactive_RLKs"/>
</dbReference>
<sequence length="432" mass="48310">MAEDVGVGIKRSVFFFPNLVENDVDEDVLDGKWYLCNDDGFEEDDGDDGVGDLPCSALMFFGCRGNISCSSNGSVVFTIFSLLILIFLTPSLVLCNSDEVRALLEFKSKITHLGKSLQHGMQRLSQLLQISILAPPPSMTSFATMPHVSIILESLNLGSELNFSTLIGLKMLQKLNLRGNNFTGRLVPQLGSMRKMQFLDLSDNQFIGRITNRIHDLWNLQHLNVSNNRFSGGYPVGIQNLQQLRVRDVDHVDLSMNQFSGELPSLEELDLRDNMIGGELSSFGLLINLRVLCLRNNQLYGETPGELLTTSIHLIELDLNGNGFSDNISEHSESSDDDDDDAVELNELPLVENRRLALACDDGYVRLYTIPDTNELTYHKSLPRVSGRDLSVTWSADGNSFIQEVVMGMLFHHAKRICNWSEDVAMLYVQIQ</sequence>
<evidence type="ECO:0000256" key="1">
    <source>
        <dbReference type="SAM" id="Phobius"/>
    </source>
</evidence>
<protein>
    <submittedName>
        <fullName evidence="3">Probable inactive receptor kinase At5g10020</fullName>
    </submittedName>
</protein>
<dbReference type="PANTHER" id="PTHR48010:SF58">
    <property type="entry name" value="RECEPTOR PROTEIN KINASE-LIKE PROTEIN ZAR1"/>
    <property type="match status" value="1"/>
</dbReference>
<gene>
    <name evidence="3" type="primary">LOC130469717</name>
</gene>
<accession>A0ABM3RHN5</accession>
<dbReference type="Pfam" id="PF13516">
    <property type="entry name" value="LRR_6"/>
    <property type="match status" value="2"/>
</dbReference>
<evidence type="ECO:0000313" key="3">
    <source>
        <dbReference type="RefSeq" id="XP_056695130.1"/>
    </source>
</evidence>
<dbReference type="GeneID" id="130469717"/>
<keyword evidence="2" id="KW-1185">Reference proteome</keyword>
<dbReference type="SUPFAM" id="SSF52058">
    <property type="entry name" value="L domain-like"/>
    <property type="match status" value="1"/>
</dbReference>
<keyword evidence="1" id="KW-1133">Transmembrane helix</keyword>
<keyword evidence="1" id="KW-0472">Membrane</keyword>
<dbReference type="RefSeq" id="XP_056695130.1">
    <property type="nucleotide sequence ID" value="XM_056839152.1"/>
</dbReference>
<reference evidence="2" key="1">
    <citation type="journal article" date="2021" name="Nat. Commun.">
        <title>Genomic analyses provide insights into spinach domestication and the genetic basis of agronomic traits.</title>
        <authorList>
            <person name="Cai X."/>
            <person name="Sun X."/>
            <person name="Xu C."/>
            <person name="Sun H."/>
            <person name="Wang X."/>
            <person name="Ge C."/>
            <person name="Zhang Z."/>
            <person name="Wang Q."/>
            <person name="Fei Z."/>
            <person name="Jiao C."/>
            <person name="Wang Q."/>
        </authorList>
    </citation>
    <scope>NUCLEOTIDE SEQUENCE [LARGE SCALE GENOMIC DNA]</scope>
    <source>
        <strain evidence="2">cv. Varoflay</strain>
    </source>
</reference>
<keyword evidence="3" id="KW-0808">Transferase</keyword>
<evidence type="ECO:0000313" key="2">
    <source>
        <dbReference type="Proteomes" id="UP000813463"/>
    </source>
</evidence>
<dbReference type="Gene3D" id="3.80.10.10">
    <property type="entry name" value="Ribonuclease Inhibitor"/>
    <property type="match status" value="2"/>
</dbReference>
<keyword evidence="3" id="KW-0418">Kinase</keyword>
<dbReference type="InterPro" id="IPR001611">
    <property type="entry name" value="Leu-rich_rpt"/>
</dbReference>
<feature type="transmembrane region" description="Helical" evidence="1">
    <location>
        <begin position="74"/>
        <end position="94"/>
    </location>
</feature>
<dbReference type="InterPro" id="IPR032675">
    <property type="entry name" value="LRR_dom_sf"/>
</dbReference>
<dbReference type="PANTHER" id="PTHR48010">
    <property type="entry name" value="OS05G0588300 PROTEIN"/>
    <property type="match status" value="1"/>
</dbReference>
<reference evidence="3" key="2">
    <citation type="submission" date="2025-08" db="UniProtKB">
        <authorList>
            <consortium name="RefSeq"/>
        </authorList>
    </citation>
    <scope>IDENTIFICATION</scope>
    <source>
        <tissue evidence="3">Leaf</tissue>
    </source>
</reference>
<dbReference type="Proteomes" id="UP000813463">
    <property type="component" value="Chromosome 3"/>
</dbReference>